<comment type="caution">
    <text evidence="2">The sequence shown here is derived from an EMBL/GenBank/DDBJ whole genome shotgun (WGS) entry which is preliminary data.</text>
</comment>
<sequence>MIARMLTIFLAAALALLILFEHRTGTSTGFLPHMILLLLVPLFVYDFWRRRKERSKS</sequence>
<evidence type="ECO:0000313" key="2">
    <source>
        <dbReference type="EMBL" id="MBB6448470.1"/>
    </source>
</evidence>
<proteinExistence type="predicted"/>
<keyword evidence="1" id="KW-0472">Membrane</keyword>
<keyword evidence="1" id="KW-0812">Transmembrane</keyword>
<dbReference type="RefSeq" id="WP_184402460.1">
    <property type="nucleotide sequence ID" value="NZ_JACHHJ010000001.1"/>
</dbReference>
<accession>A0A841PI56</accession>
<feature type="transmembrane region" description="Helical" evidence="1">
    <location>
        <begin position="30"/>
        <end position="48"/>
    </location>
</feature>
<organism evidence="2 3">
    <name type="scientific">Geomicrobium halophilum</name>
    <dbReference type="NCBI Taxonomy" id="549000"/>
    <lineage>
        <taxon>Bacteria</taxon>
        <taxon>Bacillati</taxon>
        <taxon>Bacillota</taxon>
        <taxon>Bacilli</taxon>
        <taxon>Bacillales</taxon>
        <taxon>Geomicrobium</taxon>
    </lineage>
</organism>
<dbReference type="EMBL" id="JACHHJ010000001">
    <property type="protein sequence ID" value="MBB6448470.1"/>
    <property type="molecule type" value="Genomic_DNA"/>
</dbReference>
<dbReference type="Proteomes" id="UP000568839">
    <property type="component" value="Unassembled WGS sequence"/>
</dbReference>
<keyword evidence="1" id="KW-1133">Transmembrane helix</keyword>
<dbReference type="AlphaFoldDB" id="A0A841PI56"/>
<protein>
    <submittedName>
        <fullName evidence="2">Phosphate starvation-inducible membrane PsiE</fullName>
    </submittedName>
</protein>
<keyword evidence="3" id="KW-1185">Reference proteome</keyword>
<reference evidence="2 3" key="1">
    <citation type="submission" date="2020-08" db="EMBL/GenBank/DDBJ databases">
        <title>Genomic Encyclopedia of Type Strains, Phase IV (KMG-IV): sequencing the most valuable type-strain genomes for metagenomic binning, comparative biology and taxonomic classification.</title>
        <authorList>
            <person name="Goeker M."/>
        </authorList>
    </citation>
    <scope>NUCLEOTIDE SEQUENCE [LARGE SCALE GENOMIC DNA]</scope>
    <source>
        <strain evidence="2 3">DSM 21769</strain>
    </source>
</reference>
<gene>
    <name evidence="2" type="ORF">HNR44_000419</name>
</gene>
<name>A0A841PI56_9BACL</name>
<evidence type="ECO:0000256" key="1">
    <source>
        <dbReference type="SAM" id="Phobius"/>
    </source>
</evidence>
<evidence type="ECO:0000313" key="3">
    <source>
        <dbReference type="Proteomes" id="UP000568839"/>
    </source>
</evidence>